<evidence type="ECO:0000313" key="1">
    <source>
        <dbReference type="EMBL" id="GAA0340473.1"/>
    </source>
</evidence>
<gene>
    <name evidence="1" type="ORF">GCM10009092_01210</name>
</gene>
<sequence length="153" mass="17055">MEQEVMFRDKYKYAVYSDFGFLVIFGRFNRMVTLLALLLASTITNAEQPTCSSDHGGYCEYKGLVQKIYVNDGNLILIYFDTPVPLEVPASIGLNISKGQAAAFKIDNNPEFARLFYSTALSAQATSRPVSIQMIGTEGGYLKFDRIWLAAPN</sequence>
<name>A0ABP3GA16_9ALTE</name>
<dbReference type="Proteomes" id="UP001501757">
    <property type="component" value="Unassembled WGS sequence"/>
</dbReference>
<dbReference type="RefSeq" id="WP_343840442.1">
    <property type="nucleotide sequence ID" value="NZ_BAAAEI010000001.1"/>
</dbReference>
<comment type="caution">
    <text evidence="1">The sequence shown here is derived from an EMBL/GenBank/DDBJ whole genome shotgun (WGS) entry which is preliminary data.</text>
</comment>
<keyword evidence="2" id="KW-1185">Reference proteome</keyword>
<organism evidence="1 2">
    <name type="scientific">Bowmanella denitrificans</name>
    <dbReference type="NCBI Taxonomy" id="366582"/>
    <lineage>
        <taxon>Bacteria</taxon>
        <taxon>Pseudomonadati</taxon>
        <taxon>Pseudomonadota</taxon>
        <taxon>Gammaproteobacteria</taxon>
        <taxon>Alteromonadales</taxon>
        <taxon>Alteromonadaceae</taxon>
        <taxon>Bowmanella</taxon>
    </lineage>
</organism>
<accession>A0ABP3GA16</accession>
<protein>
    <submittedName>
        <fullName evidence="1">Uncharacterized protein</fullName>
    </submittedName>
</protein>
<dbReference type="EMBL" id="BAAAEI010000001">
    <property type="protein sequence ID" value="GAA0340473.1"/>
    <property type="molecule type" value="Genomic_DNA"/>
</dbReference>
<reference evidence="2" key="1">
    <citation type="journal article" date="2019" name="Int. J. Syst. Evol. Microbiol.">
        <title>The Global Catalogue of Microorganisms (GCM) 10K type strain sequencing project: providing services to taxonomists for standard genome sequencing and annotation.</title>
        <authorList>
            <consortium name="The Broad Institute Genomics Platform"/>
            <consortium name="The Broad Institute Genome Sequencing Center for Infectious Disease"/>
            <person name="Wu L."/>
            <person name="Ma J."/>
        </authorList>
    </citation>
    <scope>NUCLEOTIDE SEQUENCE [LARGE SCALE GENOMIC DNA]</scope>
    <source>
        <strain evidence="2">JCM 13378</strain>
    </source>
</reference>
<proteinExistence type="predicted"/>
<evidence type="ECO:0000313" key="2">
    <source>
        <dbReference type="Proteomes" id="UP001501757"/>
    </source>
</evidence>